<dbReference type="AlphaFoldDB" id="A0A1Z1WSK0"/>
<proteinExistence type="predicted"/>
<evidence type="ECO:0000313" key="2">
    <source>
        <dbReference type="Proteomes" id="UP000195880"/>
    </source>
</evidence>
<evidence type="ECO:0000313" key="1">
    <source>
        <dbReference type="EMBL" id="ARX89426.1"/>
    </source>
</evidence>
<dbReference type="Proteomes" id="UP000195880">
    <property type="component" value="Chromosome"/>
</dbReference>
<organism evidence="1 2">
    <name type="scientific">Streptomyces alboflavus</name>
    <dbReference type="NCBI Taxonomy" id="67267"/>
    <lineage>
        <taxon>Bacteria</taxon>
        <taxon>Bacillati</taxon>
        <taxon>Actinomycetota</taxon>
        <taxon>Actinomycetes</taxon>
        <taxon>Kitasatosporales</taxon>
        <taxon>Streptomycetaceae</taxon>
        <taxon>Streptomyces</taxon>
    </lineage>
</organism>
<dbReference type="KEGG" id="salf:SMD44_08913"/>
<gene>
    <name evidence="1" type="ORF">SMD44_08913</name>
</gene>
<dbReference type="EMBL" id="CP021748">
    <property type="protein sequence ID" value="ARX89426.1"/>
    <property type="molecule type" value="Genomic_DNA"/>
</dbReference>
<reference evidence="1 2" key="1">
    <citation type="submission" date="2017-05" db="EMBL/GenBank/DDBJ databases">
        <title>Streptomyces alboflavus Genome sequencing and assembly.</title>
        <authorList>
            <person name="Wang Y."/>
            <person name="Du B."/>
            <person name="Ding Y."/>
            <person name="Liu H."/>
            <person name="Hou Q."/>
            <person name="Liu K."/>
            <person name="Wang C."/>
            <person name="Yao L."/>
        </authorList>
    </citation>
    <scope>NUCLEOTIDE SEQUENCE [LARGE SCALE GENOMIC DNA]</scope>
    <source>
        <strain evidence="1 2">MDJK44</strain>
    </source>
</reference>
<sequence length="48" mass="5338">MVSCLRLQIQDRADRFVVATEVDVVAVHGISDEAEQLVDQTVLLQNRG</sequence>
<accession>A0A1Z1WSK0</accession>
<protein>
    <submittedName>
        <fullName evidence="1">Uncharacterized protein</fullName>
    </submittedName>
</protein>
<name>A0A1Z1WSK0_9ACTN</name>
<keyword evidence="2" id="KW-1185">Reference proteome</keyword>